<dbReference type="Pfam" id="PF11726">
    <property type="entry name" value="YagK_YfjJ_C"/>
    <property type="match status" value="1"/>
</dbReference>
<protein>
    <recommendedName>
        <fullName evidence="1">YagK/YfjJ C-terminal domain-containing protein</fullName>
    </recommendedName>
</protein>
<dbReference type="AlphaFoldDB" id="A0A0H3ZHR9"/>
<dbReference type="EMBL" id="KR057494">
    <property type="protein sequence ID" value="AKN35435.1"/>
    <property type="molecule type" value="Genomic_DNA"/>
</dbReference>
<sequence>MSIDLPFPAVQKITNHRDDGRYSLIHSSEYVLDGLVYRLNYDSMKKGYHPIRKEIIDAFIKQIHAMQSHYSKVFAFRFDLSVPEGMPVSESNGLVSDLFERLRGRFKKKAWNGQPIKKFAYGWVREKERAMQVHYHCWIALPHFQVQTAGFGNTGMIGLISELWNELTDDTSRVHLAENGRYSIVRGHHDSLADFVERISYLAKNSGKFSSGEGHRIFSTSKLRMKAGN</sequence>
<dbReference type="InterPro" id="IPR057271">
    <property type="entry name" value="YagK_YfjJ_C"/>
</dbReference>
<dbReference type="GeneID" id="93266358"/>
<organism evidence="2">
    <name type="scientific">Enterobacter cloacae</name>
    <dbReference type="NCBI Taxonomy" id="550"/>
    <lineage>
        <taxon>Bacteria</taxon>
        <taxon>Pseudomonadati</taxon>
        <taxon>Pseudomonadota</taxon>
        <taxon>Gammaproteobacteria</taxon>
        <taxon>Enterobacterales</taxon>
        <taxon>Enterobacteriaceae</taxon>
        <taxon>Enterobacter</taxon>
        <taxon>Enterobacter cloacae complex</taxon>
    </lineage>
</organism>
<reference evidence="2" key="1">
    <citation type="journal article" date="2017" name="Antimicrob. Agents Chemother.">
        <title>Enterobacter cloacae Complex Isolates Harboring blaNMC-A or blaIMI-Type Class A Carbapenemase Genes on Novel Chromosomal Integrative Elements and Plasmids.</title>
        <authorList>
            <person name="Boyd D.A."/>
            <person name="Mataseje L.F."/>
            <person name="Davidson R."/>
            <person name="Delport J.A."/>
            <person name="Fuller J."/>
            <person name="Hoang L."/>
            <person name="Lefebvre B."/>
            <person name="Levett P.N."/>
            <person name="Roscoe D.L."/>
            <person name="Willey B.M."/>
            <person name="Mulvey M.R."/>
        </authorList>
    </citation>
    <scope>NUCLEOTIDE SEQUENCE</scope>
    <source>
        <strain evidence="2">N11-1168</strain>
    </source>
</reference>
<evidence type="ECO:0000313" key="2">
    <source>
        <dbReference type="EMBL" id="AKN35435.1"/>
    </source>
</evidence>
<proteinExistence type="predicted"/>
<accession>A0A0H3ZHR9</accession>
<evidence type="ECO:0000259" key="1">
    <source>
        <dbReference type="Pfam" id="PF11726"/>
    </source>
</evidence>
<feature type="domain" description="YagK/YfjJ C-terminal" evidence="1">
    <location>
        <begin position="69"/>
        <end position="220"/>
    </location>
</feature>
<dbReference type="RefSeq" id="WP_048224167.1">
    <property type="nucleotide sequence ID" value="NZ_CP162152.1"/>
</dbReference>
<name>A0A0H3ZHR9_ENTCL</name>